<dbReference type="Pfam" id="PF18335">
    <property type="entry name" value="SH3_13"/>
    <property type="match status" value="1"/>
</dbReference>
<keyword evidence="6" id="KW-1185">Reference proteome</keyword>
<dbReference type="SUPFAM" id="SSF52540">
    <property type="entry name" value="P-loop containing nucleoside triphosphate hydrolases"/>
    <property type="match status" value="2"/>
</dbReference>
<keyword evidence="2" id="KW-0067">ATP-binding</keyword>
<dbReference type="InterPro" id="IPR055446">
    <property type="entry name" value="RecD2_N_OB"/>
</dbReference>
<dbReference type="Pfam" id="PF13538">
    <property type="entry name" value="UvrD_C_2"/>
    <property type="match status" value="1"/>
</dbReference>
<dbReference type="GO" id="GO:0043139">
    <property type="term" value="F:5'-3' DNA helicase activity"/>
    <property type="evidence" value="ECO:0007669"/>
    <property type="project" value="InterPro"/>
</dbReference>
<dbReference type="EMBL" id="CP006585">
    <property type="protein sequence ID" value="AGW14047.1"/>
    <property type="molecule type" value="Genomic_DNA"/>
</dbReference>
<dbReference type="InterPro" id="IPR027417">
    <property type="entry name" value="P-loop_NTPase"/>
</dbReference>
<dbReference type="GO" id="GO:0017116">
    <property type="term" value="F:single-stranded DNA helicase activity"/>
    <property type="evidence" value="ECO:0007669"/>
    <property type="project" value="TreeGrafter"/>
</dbReference>
<dbReference type="GO" id="GO:0009338">
    <property type="term" value="C:exodeoxyribonuclease V complex"/>
    <property type="evidence" value="ECO:0007669"/>
    <property type="project" value="TreeGrafter"/>
</dbReference>
<dbReference type="Proteomes" id="UP000016587">
    <property type="component" value="Chromosome"/>
</dbReference>
<dbReference type="SMART" id="SM00382">
    <property type="entry name" value="AAA"/>
    <property type="match status" value="1"/>
</dbReference>
<dbReference type="InterPro" id="IPR006345">
    <property type="entry name" value="RecD2"/>
</dbReference>
<accession>T2GDT0</accession>
<dbReference type="GO" id="GO:0003677">
    <property type="term" value="F:DNA binding"/>
    <property type="evidence" value="ECO:0007669"/>
    <property type="project" value="InterPro"/>
</dbReference>
<dbReference type="Pfam" id="PF23139">
    <property type="entry name" value="OB_YrrC"/>
    <property type="match status" value="1"/>
</dbReference>
<gene>
    <name evidence="5" type="ORF">DGI_2293</name>
</gene>
<protein>
    <submittedName>
        <fullName evidence="5">Putative recombinase D</fullName>
    </submittedName>
</protein>
<keyword evidence="1" id="KW-0547">Nucleotide-binding</keyword>
<name>T2GDT0_MEGG1</name>
<dbReference type="KEGG" id="dgg:DGI_2293"/>
<organism evidence="5 6">
    <name type="scientific">Megalodesulfovibrio gigas (strain ATCC 19364 / DSM 1382 / NCIMB 9332 / VKM B-1759)</name>
    <name type="common">Desulfovibrio gigas</name>
    <dbReference type="NCBI Taxonomy" id="1121448"/>
    <lineage>
        <taxon>Bacteria</taxon>
        <taxon>Pseudomonadati</taxon>
        <taxon>Thermodesulfobacteriota</taxon>
        <taxon>Desulfovibrionia</taxon>
        <taxon>Desulfovibrionales</taxon>
        <taxon>Desulfovibrionaceae</taxon>
        <taxon>Megalodesulfovibrio</taxon>
    </lineage>
</organism>
<dbReference type="InterPro" id="IPR050534">
    <property type="entry name" value="Coronavir_polyprotein_1ab"/>
</dbReference>
<evidence type="ECO:0000256" key="2">
    <source>
        <dbReference type="ARBA" id="ARBA00022840"/>
    </source>
</evidence>
<evidence type="ECO:0000256" key="3">
    <source>
        <dbReference type="SAM" id="MobiDB-lite"/>
    </source>
</evidence>
<feature type="region of interest" description="Disordered" evidence="3">
    <location>
        <begin position="1"/>
        <end position="28"/>
    </location>
</feature>
<proteinExistence type="inferred from homology"/>
<feature type="compositionally biased region" description="Low complexity" evidence="3">
    <location>
        <begin position="14"/>
        <end position="24"/>
    </location>
</feature>
<dbReference type="Gene3D" id="1.10.10.2220">
    <property type="match status" value="1"/>
</dbReference>
<feature type="domain" description="AAA+ ATPase" evidence="4">
    <location>
        <begin position="368"/>
        <end position="516"/>
    </location>
</feature>
<evidence type="ECO:0000259" key="4">
    <source>
        <dbReference type="SMART" id="SM00382"/>
    </source>
</evidence>
<dbReference type="InterPro" id="IPR029493">
    <property type="entry name" value="RecD2-like_HHH"/>
</dbReference>
<dbReference type="Gene3D" id="2.30.30.940">
    <property type="match status" value="1"/>
</dbReference>
<reference evidence="5 6" key="1">
    <citation type="journal article" date="2013" name="J. Bacteriol.">
        <title>Roles of HynAB and Ech, the only two hydrogenases found in the model sulfate reducer Desulfovibrio gigas.</title>
        <authorList>
            <person name="Morais-Silva F.O."/>
            <person name="Santos C.I."/>
            <person name="Rodrigues R."/>
            <person name="Pereira I.A."/>
            <person name="Rodrigues-Pousada C."/>
        </authorList>
    </citation>
    <scope>NUCLEOTIDE SEQUENCE [LARGE SCALE GENOMIC DNA]</scope>
    <source>
        <strain evidence="6">ATCC 19364 / DSM 1382 / NCIMB 9332 / VKM B-1759</strain>
    </source>
</reference>
<dbReference type="CDD" id="cd18809">
    <property type="entry name" value="SF1_C_RecD"/>
    <property type="match status" value="1"/>
</dbReference>
<dbReference type="NCBIfam" id="TIGR01448">
    <property type="entry name" value="recD_rel"/>
    <property type="match status" value="1"/>
</dbReference>
<dbReference type="HAMAP" id="MF_01488">
    <property type="entry name" value="RecD2"/>
    <property type="match status" value="1"/>
</dbReference>
<dbReference type="PANTHER" id="PTHR43788:SF6">
    <property type="entry name" value="DNA HELICASE B"/>
    <property type="match status" value="1"/>
</dbReference>
<dbReference type="HOGENOM" id="CLU_007524_0_3_7"/>
<dbReference type="InterPro" id="IPR010994">
    <property type="entry name" value="RuvA_2-like"/>
</dbReference>
<dbReference type="PATRIC" id="fig|1121448.10.peg.2246"/>
<dbReference type="GO" id="GO:0005524">
    <property type="term" value="F:ATP binding"/>
    <property type="evidence" value="ECO:0007669"/>
    <property type="project" value="UniProtKB-KW"/>
</dbReference>
<dbReference type="eggNOG" id="COG0507">
    <property type="taxonomic scope" value="Bacteria"/>
</dbReference>
<dbReference type="CDD" id="cd17933">
    <property type="entry name" value="DEXSc_RecD-like"/>
    <property type="match status" value="1"/>
</dbReference>
<dbReference type="Pfam" id="PF14520">
    <property type="entry name" value="HHH_5"/>
    <property type="match status" value="1"/>
</dbReference>
<dbReference type="AlphaFoldDB" id="T2GDT0"/>
<dbReference type="Gene3D" id="3.40.50.300">
    <property type="entry name" value="P-loop containing nucleotide triphosphate hydrolases"/>
    <property type="match status" value="2"/>
</dbReference>
<dbReference type="GO" id="GO:0006310">
    <property type="term" value="P:DNA recombination"/>
    <property type="evidence" value="ECO:0007669"/>
    <property type="project" value="InterPro"/>
</dbReference>
<dbReference type="InterPro" id="IPR027785">
    <property type="entry name" value="UvrD-like_helicase_C"/>
</dbReference>
<dbReference type="InterPro" id="IPR003593">
    <property type="entry name" value="AAA+_ATPase"/>
</dbReference>
<evidence type="ECO:0000313" key="6">
    <source>
        <dbReference type="Proteomes" id="UP000016587"/>
    </source>
</evidence>
<dbReference type="Gene3D" id="1.10.150.20">
    <property type="entry name" value="5' to 3' exonuclease, C-terminal subdomain"/>
    <property type="match status" value="1"/>
</dbReference>
<dbReference type="RefSeq" id="WP_021761000.1">
    <property type="nucleotide sequence ID" value="NC_022444.1"/>
</dbReference>
<dbReference type="SUPFAM" id="SSF47781">
    <property type="entry name" value="RuvA domain 2-like"/>
    <property type="match status" value="1"/>
</dbReference>
<feature type="compositionally biased region" description="Basic residues" evidence="3">
    <location>
        <begin position="1"/>
        <end position="10"/>
    </location>
</feature>
<evidence type="ECO:0000256" key="1">
    <source>
        <dbReference type="ARBA" id="ARBA00022741"/>
    </source>
</evidence>
<dbReference type="STRING" id="1121448.DGI_2293"/>
<dbReference type="InterPro" id="IPR041451">
    <property type="entry name" value="RecD2_SH13"/>
</dbReference>
<dbReference type="Pfam" id="PF14490">
    <property type="entry name" value="HHH_RecD2"/>
    <property type="match status" value="1"/>
</dbReference>
<dbReference type="PANTHER" id="PTHR43788">
    <property type="entry name" value="DNA2/NAM7 HELICASE FAMILY MEMBER"/>
    <property type="match status" value="1"/>
</dbReference>
<sequence length="750" mass="82880">MKSSRTKRPRKNEPAAPQETPAQASLPLAETDGMQELAGRIERVTFSNPENGFTVARVRLPGSRHPVTVVGAMLDALPGQEFKFTGRWKEDPRYGPQFLAESAVQALPVEEDGIRLFLGSGIIKGVGPELANRIVNHFKAETLEVLDRSPERLREVGGVGEKKLKMVVEGWAAQREVREAMLFFQSHGVSAAHALRIFKHYGPAAVAVVQHNPYRLCMEVRGFGFLTADAIARKLNFATDSDLRVEAGIVYVLGEETGQGHVFSPKDALMERAERMLEVPEDLCRKALENLVFEGRLILEELPEVGEAVYLTNFHTAERRVASRLRTLAAAPRRLRPMDPEDAIREVEKSLGIALAPRQVEAVEQAGRSKVLVVTGGPGTGKTTIIKAILALYQSMEATALLAAPTGRAAKRMAEACGQEAMTIHRLLEFSQQTGGFFRGEEDPLDCDLLIIDESSMIDLMLMHHLLKAVPLGATMVLVGDVHQLPSVGPGNVLKDIIGSGVVPVVELDEVFRQARQSDIVLGAHAINQGQMPYLETSRERLSDFYFIEEEDPERCAQRIVDLVKNHIPRRFKLDPMEDIQVLAPMHKGSAGVERLNELLQLSLNPQEVALVRGGRRFQLHDRVMQLRNNYDLDIYNGDLGRVVAVDPQGPGLLVKFDGREILLEGADLDDVAPAYAISIHKSQGSEYPAVVVPVLTQHFVMLQRNLLYTAVTRGRKLVVLTGSRKALAMAVRNNATLARHTWLARRLQG</sequence>
<dbReference type="Pfam" id="PF13245">
    <property type="entry name" value="AAA_19"/>
    <property type="match status" value="1"/>
</dbReference>
<evidence type="ECO:0000313" key="5">
    <source>
        <dbReference type="EMBL" id="AGW14047.1"/>
    </source>
</evidence>
<reference evidence="6" key="2">
    <citation type="submission" date="2013-07" db="EMBL/GenBank/DDBJ databases">
        <authorList>
            <person name="Morais-Silva F.O."/>
            <person name="Rezende A.M."/>
            <person name="Pimentel C."/>
            <person name="Resende D.M."/>
            <person name="Santos C.I."/>
            <person name="Clemente C."/>
            <person name="de Oliveira L.M."/>
            <person name="da Silva S.M."/>
            <person name="Costa D.A."/>
            <person name="Varela-Raposo A."/>
            <person name="Horacio E.C.A."/>
            <person name="Matos M."/>
            <person name="Flores O."/>
            <person name="Ruiz J.C."/>
            <person name="Rodrigues-Pousada C."/>
        </authorList>
    </citation>
    <scope>NUCLEOTIDE SEQUENCE [LARGE SCALE GENOMIC DNA]</scope>
    <source>
        <strain evidence="6">ATCC 19364 / DSM 1382 / NCIMB 9332 / VKM B-1759</strain>
    </source>
</reference>